<dbReference type="Proteomes" id="UP000608890">
    <property type="component" value="Unassembled WGS sequence"/>
</dbReference>
<organism evidence="1 2">
    <name type="scientific">Micromonospora sonchi</name>
    <dbReference type="NCBI Taxonomy" id="1763543"/>
    <lineage>
        <taxon>Bacteria</taxon>
        <taxon>Bacillati</taxon>
        <taxon>Actinomycetota</taxon>
        <taxon>Actinomycetes</taxon>
        <taxon>Micromonosporales</taxon>
        <taxon>Micromonosporaceae</taxon>
        <taxon>Micromonospora</taxon>
    </lineage>
</organism>
<sequence length="82" mass="8768">MVNPYTHHRAVGLLPALPLDRFTPAFFGLADLPAALAEQRSGAVDKVFLAPYGVRAATTTRRLTSQPAMIARLQGLIIAVSP</sequence>
<name>A0A917UAP9_9ACTN</name>
<evidence type="ECO:0000313" key="2">
    <source>
        <dbReference type="Proteomes" id="UP000608890"/>
    </source>
</evidence>
<gene>
    <name evidence="1" type="ORF">GCM10011608_59950</name>
</gene>
<dbReference type="AlphaFoldDB" id="A0A917UAP9"/>
<dbReference type="EMBL" id="BMNB01000052">
    <property type="protein sequence ID" value="GGM66643.1"/>
    <property type="molecule type" value="Genomic_DNA"/>
</dbReference>
<accession>A0A917UAP9</accession>
<evidence type="ECO:0000313" key="1">
    <source>
        <dbReference type="EMBL" id="GGM66643.1"/>
    </source>
</evidence>
<reference evidence="1" key="1">
    <citation type="journal article" date="2014" name="Int. J. Syst. Evol. Microbiol.">
        <title>Complete genome sequence of Corynebacterium casei LMG S-19264T (=DSM 44701T), isolated from a smear-ripened cheese.</title>
        <authorList>
            <consortium name="US DOE Joint Genome Institute (JGI-PGF)"/>
            <person name="Walter F."/>
            <person name="Albersmeier A."/>
            <person name="Kalinowski J."/>
            <person name="Ruckert C."/>
        </authorList>
    </citation>
    <scope>NUCLEOTIDE SEQUENCE</scope>
    <source>
        <strain evidence="1">CGMCC 4.7312</strain>
    </source>
</reference>
<reference evidence="1" key="2">
    <citation type="submission" date="2020-09" db="EMBL/GenBank/DDBJ databases">
        <authorList>
            <person name="Sun Q."/>
            <person name="Zhou Y."/>
        </authorList>
    </citation>
    <scope>NUCLEOTIDE SEQUENCE</scope>
    <source>
        <strain evidence="1">CGMCC 4.7312</strain>
    </source>
</reference>
<keyword evidence="2" id="KW-1185">Reference proteome</keyword>
<protein>
    <submittedName>
        <fullName evidence="1">Uncharacterized protein</fullName>
    </submittedName>
</protein>
<proteinExistence type="predicted"/>
<comment type="caution">
    <text evidence="1">The sequence shown here is derived from an EMBL/GenBank/DDBJ whole genome shotgun (WGS) entry which is preliminary data.</text>
</comment>